<feature type="domain" description="Quinolinate phosphoribosyl transferase N-terminal" evidence="15">
    <location>
        <begin position="26"/>
        <end position="111"/>
    </location>
</feature>
<sequence>MTDLPSSLLEPLVRAALNEDLAQGGDLSSLSTIDRAAEGSAALRLRTGGVVAGTALARIAFALVDPRIELSLLIEDGEHGEHGETIMRAEGPVVSLLTAERTALNFLTHLSGIATLTAAYVAETQGTAARIAATRKTLPGLRLVQKHAVRMGGGMTHRMSLSDAVMIKDNHVAASASIADAVAKARAYAGHTVKIELEVDTLAQLEEALPAKPDIILLDNMSTDELRKAVELNSGQAILEASGGVNLDTVRAIAQTGVDVISVGALTHSAPALDIGMDLAG</sequence>
<evidence type="ECO:0000256" key="1">
    <source>
        <dbReference type="ARBA" id="ARBA00003237"/>
    </source>
</evidence>
<evidence type="ECO:0000256" key="7">
    <source>
        <dbReference type="ARBA" id="ARBA00022676"/>
    </source>
</evidence>
<dbReference type="PANTHER" id="PTHR32179:SF3">
    <property type="entry name" value="NICOTINATE-NUCLEOTIDE PYROPHOSPHORYLASE [CARBOXYLATING]"/>
    <property type="match status" value="1"/>
</dbReference>
<dbReference type="Gene3D" id="3.20.20.70">
    <property type="entry name" value="Aldolase class I"/>
    <property type="match status" value="1"/>
</dbReference>
<feature type="domain" description="Quinolinate phosphoribosyl transferase C-terminal" evidence="14">
    <location>
        <begin position="113"/>
        <end position="278"/>
    </location>
</feature>
<dbReference type="FunFam" id="3.90.1170.20:FF:000001">
    <property type="entry name" value="Nicotinate-nucleotide diphosphorylase (Carboxylating)"/>
    <property type="match status" value="1"/>
</dbReference>
<protein>
    <recommendedName>
        <fullName evidence="11">Probable nicotinate-nucleotide pyrophosphorylase [carboxylating]</fullName>
        <ecNumber evidence="5">2.4.2.19</ecNumber>
    </recommendedName>
    <alternativeName>
        <fullName evidence="9">Quinolinate phosphoribosyltransferase [decarboxylating]</fullName>
    </alternativeName>
</protein>
<feature type="binding site" evidence="13">
    <location>
        <position position="168"/>
    </location>
    <ligand>
        <name>substrate</name>
    </ligand>
</feature>
<dbReference type="Pfam" id="PF02749">
    <property type="entry name" value="QRPTase_N"/>
    <property type="match status" value="1"/>
</dbReference>
<evidence type="ECO:0000256" key="6">
    <source>
        <dbReference type="ARBA" id="ARBA00022642"/>
    </source>
</evidence>
<evidence type="ECO:0000256" key="4">
    <source>
        <dbReference type="ARBA" id="ARBA00011218"/>
    </source>
</evidence>
<dbReference type="Gene3D" id="3.90.1170.20">
    <property type="entry name" value="Quinolinate phosphoribosyl transferase, N-terminal domain"/>
    <property type="match status" value="1"/>
</dbReference>
<evidence type="ECO:0000259" key="14">
    <source>
        <dbReference type="Pfam" id="PF01729"/>
    </source>
</evidence>
<dbReference type="GO" id="GO:0005737">
    <property type="term" value="C:cytoplasm"/>
    <property type="evidence" value="ECO:0007669"/>
    <property type="project" value="TreeGrafter"/>
</dbReference>
<reference evidence="16" key="1">
    <citation type="submission" date="2022-07" db="EMBL/GenBank/DDBJ databases">
        <title>Parvularcula maris sp. nov., an algicidal bacterium isolated from seawater.</title>
        <authorList>
            <person name="Li F."/>
        </authorList>
    </citation>
    <scope>NUCLEOTIDE SEQUENCE</scope>
    <source>
        <strain evidence="16">BGMRC 0090</strain>
    </source>
</reference>
<organism evidence="16 17">
    <name type="scientific">Parvularcula maris</name>
    <dbReference type="NCBI Taxonomy" id="2965077"/>
    <lineage>
        <taxon>Bacteria</taxon>
        <taxon>Pseudomonadati</taxon>
        <taxon>Pseudomonadota</taxon>
        <taxon>Alphaproteobacteria</taxon>
        <taxon>Parvularculales</taxon>
        <taxon>Parvularculaceae</taxon>
        <taxon>Parvularcula</taxon>
    </lineage>
</organism>
<evidence type="ECO:0000256" key="10">
    <source>
        <dbReference type="ARBA" id="ARBA00047445"/>
    </source>
</evidence>
<keyword evidence="6" id="KW-0662">Pyridine nucleotide biosynthesis</keyword>
<evidence type="ECO:0000256" key="12">
    <source>
        <dbReference type="PIRNR" id="PIRNR006250"/>
    </source>
</evidence>
<evidence type="ECO:0000256" key="11">
    <source>
        <dbReference type="ARBA" id="ARBA00069173"/>
    </source>
</evidence>
<comment type="catalytic activity">
    <reaction evidence="10">
        <text>nicotinate beta-D-ribonucleotide + CO2 + diphosphate = quinolinate + 5-phospho-alpha-D-ribose 1-diphosphate + 2 H(+)</text>
        <dbReference type="Rhea" id="RHEA:12733"/>
        <dbReference type="ChEBI" id="CHEBI:15378"/>
        <dbReference type="ChEBI" id="CHEBI:16526"/>
        <dbReference type="ChEBI" id="CHEBI:29959"/>
        <dbReference type="ChEBI" id="CHEBI:33019"/>
        <dbReference type="ChEBI" id="CHEBI:57502"/>
        <dbReference type="ChEBI" id="CHEBI:58017"/>
        <dbReference type="EC" id="2.4.2.19"/>
    </reaction>
</comment>
<feature type="binding site" evidence="13">
    <location>
        <position position="101"/>
    </location>
    <ligand>
        <name>substrate</name>
    </ligand>
</feature>
<comment type="caution">
    <text evidence="16">The sequence shown here is derived from an EMBL/GenBank/DDBJ whole genome shotgun (WGS) entry which is preliminary data.</text>
</comment>
<comment type="pathway">
    <text evidence="2">Cofactor biosynthesis; NAD(+) biosynthesis; nicotinate D-ribonucleotide from quinolinate: step 1/1.</text>
</comment>
<evidence type="ECO:0000256" key="2">
    <source>
        <dbReference type="ARBA" id="ARBA00004893"/>
    </source>
</evidence>
<feature type="binding site" evidence="13">
    <location>
        <position position="219"/>
    </location>
    <ligand>
        <name>substrate</name>
    </ligand>
</feature>
<dbReference type="PIRSF" id="PIRSF006250">
    <property type="entry name" value="NadC_ModD"/>
    <property type="match status" value="1"/>
</dbReference>
<dbReference type="NCBIfam" id="TIGR00078">
    <property type="entry name" value="nadC"/>
    <property type="match status" value="1"/>
</dbReference>
<dbReference type="EMBL" id="JANIBC010000004">
    <property type="protein sequence ID" value="MCQ8185297.1"/>
    <property type="molecule type" value="Genomic_DNA"/>
</dbReference>
<evidence type="ECO:0000256" key="5">
    <source>
        <dbReference type="ARBA" id="ARBA00011944"/>
    </source>
</evidence>
<dbReference type="InterPro" id="IPR022412">
    <property type="entry name" value="Quinolinate_PRibosylTrfase_N"/>
</dbReference>
<feature type="binding site" evidence="13">
    <location>
        <begin position="242"/>
        <end position="244"/>
    </location>
    <ligand>
        <name>substrate</name>
    </ligand>
</feature>
<keyword evidence="8 12" id="KW-0808">Transferase</keyword>
<dbReference type="InterPro" id="IPR027277">
    <property type="entry name" value="NadC/ModD"/>
</dbReference>
<dbReference type="GO" id="GO:0034213">
    <property type="term" value="P:quinolinate catabolic process"/>
    <property type="evidence" value="ECO:0007669"/>
    <property type="project" value="TreeGrafter"/>
</dbReference>
<feature type="binding site" evidence="13">
    <location>
        <begin position="263"/>
        <end position="265"/>
    </location>
    <ligand>
        <name>substrate</name>
    </ligand>
</feature>
<evidence type="ECO:0000256" key="9">
    <source>
        <dbReference type="ARBA" id="ARBA00033102"/>
    </source>
</evidence>
<dbReference type="Pfam" id="PF01729">
    <property type="entry name" value="QRPTase_C"/>
    <property type="match status" value="1"/>
</dbReference>
<dbReference type="EC" id="2.4.2.19" evidence="5"/>
<evidence type="ECO:0000313" key="17">
    <source>
        <dbReference type="Proteomes" id="UP001142610"/>
    </source>
</evidence>
<dbReference type="CDD" id="cd01572">
    <property type="entry name" value="QPRTase"/>
    <property type="match status" value="1"/>
</dbReference>
<dbReference type="FunFam" id="3.20.20.70:FF:000030">
    <property type="entry name" value="Nicotinate-nucleotide pyrophosphorylase, carboxylating"/>
    <property type="match status" value="1"/>
</dbReference>
<feature type="binding site" evidence="13">
    <location>
        <position position="158"/>
    </location>
    <ligand>
        <name>substrate</name>
    </ligand>
</feature>
<name>A0A9X2RK64_9PROT</name>
<dbReference type="Proteomes" id="UP001142610">
    <property type="component" value="Unassembled WGS sequence"/>
</dbReference>
<accession>A0A9X2RK64</accession>
<dbReference type="SUPFAM" id="SSF54675">
    <property type="entry name" value="Nicotinate/Quinolinate PRTase N-terminal domain-like"/>
    <property type="match status" value="1"/>
</dbReference>
<dbReference type="InterPro" id="IPR037128">
    <property type="entry name" value="Quinolinate_PRibosylTase_N_sf"/>
</dbReference>
<evidence type="ECO:0000256" key="13">
    <source>
        <dbReference type="PIRSR" id="PIRSR006250-1"/>
    </source>
</evidence>
<dbReference type="InterPro" id="IPR013785">
    <property type="entry name" value="Aldolase_TIM"/>
</dbReference>
<keyword evidence="7 12" id="KW-0328">Glycosyltransferase</keyword>
<dbReference type="InterPro" id="IPR036068">
    <property type="entry name" value="Nicotinate_pribotase-like_C"/>
</dbReference>
<comment type="function">
    <text evidence="1">Involved in the catabolism of quinolinic acid (QA).</text>
</comment>
<dbReference type="InterPro" id="IPR004393">
    <property type="entry name" value="NadC"/>
</dbReference>
<feature type="binding site" evidence="13">
    <location>
        <position position="198"/>
    </location>
    <ligand>
        <name>substrate</name>
    </ligand>
</feature>
<gene>
    <name evidence="16" type="primary">nadC</name>
    <name evidence="16" type="ORF">NOG11_07820</name>
</gene>
<comment type="similarity">
    <text evidence="3 12">Belongs to the NadC/ModD family.</text>
</comment>
<feature type="binding site" evidence="13">
    <location>
        <begin position="134"/>
        <end position="136"/>
    </location>
    <ligand>
        <name>substrate</name>
    </ligand>
</feature>
<dbReference type="SUPFAM" id="SSF51690">
    <property type="entry name" value="Nicotinate/Quinolinate PRTase C-terminal domain-like"/>
    <property type="match status" value="1"/>
</dbReference>
<dbReference type="GO" id="GO:0004514">
    <property type="term" value="F:nicotinate-nucleotide diphosphorylase (carboxylating) activity"/>
    <property type="evidence" value="ECO:0007669"/>
    <property type="project" value="UniProtKB-EC"/>
</dbReference>
<evidence type="ECO:0000313" key="16">
    <source>
        <dbReference type="EMBL" id="MCQ8185297.1"/>
    </source>
</evidence>
<dbReference type="RefSeq" id="WP_256619168.1">
    <property type="nucleotide sequence ID" value="NZ_JANIBC010000004.1"/>
</dbReference>
<keyword evidence="17" id="KW-1185">Reference proteome</keyword>
<evidence type="ECO:0000256" key="3">
    <source>
        <dbReference type="ARBA" id="ARBA00009400"/>
    </source>
</evidence>
<evidence type="ECO:0000256" key="8">
    <source>
        <dbReference type="ARBA" id="ARBA00022679"/>
    </source>
</evidence>
<proteinExistence type="inferred from homology"/>
<comment type="subunit">
    <text evidence="4">Hexamer formed by 3 homodimers.</text>
</comment>
<evidence type="ECO:0000259" key="15">
    <source>
        <dbReference type="Pfam" id="PF02749"/>
    </source>
</evidence>
<dbReference type="AlphaFoldDB" id="A0A9X2RK64"/>
<dbReference type="GO" id="GO:0009435">
    <property type="term" value="P:NAD+ biosynthetic process"/>
    <property type="evidence" value="ECO:0007669"/>
    <property type="project" value="InterPro"/>
</dbReference>
<dbReference type="InterPro" id="IPR002638">
    <property type="entry name" value="Quinolinate_PRibosylTrfase_C"/>
</dbReference>
<dbReference type="PANTHER" id="PTHR32179">
    <property type="entry name" value="NICOTINATE-NUCLEOTIDE PYROPHOSPHORYLASE [CARBOXYLATING]"/>
    <property type="match status" value="1"/>
</dbReference>